<dbReference type="InterPro" id="IPR051981">
    <property type="entry name" value="Glycosyltransf_32"/>
</dbReference>
<dbReference type="PANTHER" id="PTHR12042:SF21">
    <property type="entry name" value="ALPHA1,4-GALACTOSYLTRANSFERASE 1-RELATED"/>
    <property type="match status" value="1"/>
</dbReference>
<dbReference type="InterPro" id="IPR029044">
    <property type="entry name" value="Nucleotide-diphossugar_trans"/>
</dbReference>
<dbReference type="Proteomes" id="UP000281547">
    <property type="component" value="Unassembled WGS sequence"/>
</dbReference>
<dbReference type="Gene3D" id="3.90.550.20">
    <property type="match status" value="1"/>
</dbReference>
<dbReference type="GO" id="GO:0016020">
    <property type="term" value="C:membrane"/>
    <property type="evidence" value="ECO:0007669"/>
    <property type="project" value="GOC"/>
</dbReference>
<comment type="caution">
    <text evidence="1">The sequence shown here is derived from an EMBL/GenBank/DDBJ whole genome shotgun (WGS) entry which is preliminary data.</text>
</comment>
<dbReference type="OrthoDB" id="5354021at2"/>
<keyword evidence="2" id="KW-1185">Reference proteome</keyword>
<dbReference type="AlphaFoldDB" id="A0A433XG35"/>
<evidence type="ECO:0008006" key="3">
    <source>
        <dbReference type="Google" id="ProtNLM"/>
    </source>
</evidence>
<dbReference type="GO" id="GO:0016758">
    <property type="term" value="F:hexosyltransferase activity"/>
    <property type="evidence" value="ECO:0007669"/>
    <property type="project" value="TreeGrafter"/>
</dbReference>
<accession>A0A433XG35</accession>
<dbReference type="RefSeq" id="WP_127187981.1">
    <property type="nucleotide sequence ID" value="NZ_RZNJ01000002.1"/>
</dbReference>
<gene>
    <name evidence="1" type="ORF">EMQ25_07830</name>
</gene>
<sequence length="258" mass="29376">MTEPVNMLWIGGPLGYIERLSIHSFIAAGHPVHLHLYDDVPDLPSGVRVVDGNETVPREYLMTLRYKFRDSLALAGDYFRLELQKQGKGAWVDADMVCLRPLPRDEYLFGWESDISINNAVLRLPATSPIVSEAIAAFRPGAVPKWFHWNRRRQLWMKKAVGIKFGPQQQHWAAFGPHAITWLARKYGKLSRARPISAFYPISLEKRSEPFRVGTSIEQFIDTDTHAVHLWNSNMPEMRNRRPATGSAIGSLLLQYGV</sequence>
<protein>
    <recommendedName>
        <fullName evidence="3">Alpha 1,4-glycosyltransferase domain-containing protein</fullName>
    </recommendedName>
</protein>
<reference evidence="1 2" key="1">
    <citation type="journal article" date="2016" name="Int. J. Syst. Evol. Microbiol.">
        <title>Arsenicitalea aurantiaca gen. nov., sp. nov., a new member of the family Hyphomicrobiaceae, isolated from high-arsenic sediment.</title>
        <authorList>
            <person name="Mu Y."/>
            <person name="Zhou L."/>
            <person name="Zeng X.C."/>
            <person name="Liu L."/>
            <person name="Pan Y."/>
            <person name="Chen X."/>
            <person name="Wang J."/>
            <person name="Li S."/>
            <person name="Li W.J."/>
            <person name="Wang Y."/>
        </authorList>
    </citation>
    <scope>NUCLEOTIDE SEQUENCE [LARGE SCALE GENOMIC DNA]</scope>
    <source>
        <strain evidence="1 2">42-50</strain>
    </source>
</reference>
<proteinExistence type="predicted"/>
<dbReference type="EMBL" id="RZNJ01000002">
    <property type="protein sequence ID" value="RUT33026.1"/>
    <property type="molecule type" value="Genomic_DNA"/>
</dbReference>
<name>A0A433XG35_9HYPH</name>
<dbReference type="GO" id="GO:0006688">
    <property type="term" value="P:glycosphingolipid biosynthetic process"/>
    <property type="evidence" value="ECO:0007669"/>
    <property type="project" value="TreeGrafter"/>
</dbReference>
<dbReference type="SUPFAM" id="SSF53448">
    <property type="entry name" value="Nucleotide-diphospho-sugar transferases"/>
    <property type="match status" value="1"/>
</dbReference>
<dbReference type="PANTHER" id="PTHR12042">
    <property type="entry name" value="LACTOSYLCERAMIDE 4-ALPHA-GALACTOSYLTRANSFERASE ALPHA- 1,4-GALACTOSYLTRANSFERASE"/>
    <property type="match status" value="1"/>
</dbReference>
<organism evidence="1 2">
    <name type="scientific">Arsenicitalea aurantiaca</name>
    <dbReference type="NCBI Taxonomy" id="1783274"/>
    <lineage>
        <taxon>Bacteria</taxon>
        <taxon>Pseudomonadati</taxon>
        <taxon>Pseudomonadota</taxon>
        <taxon>Alphaproteobacteria</taxon>
        <taxon>Hyphomicrobiales</taxon>
        <taxon>Devosiaceae</taxon>
        <taxon>Arsenicitalea</taxon>
    </lineage>
</organism>
<evidence type="ECO:0000313" key="2">
    <source>
        <dbReference type="Proteomes" id="UP000281547"/>
    </source>
</evidence>
<evidence type="ECO:0000313" key="1">
    <source>
        <dbReference type="EMBL" id="RUT33026.1"/>
    </source>
</evidence>